<keyword evidence="4" id="KW-1185">Reference proteome</keyword>
<evidence type="ECO:0000256" key="2">
    <source>
        <dbReference type="SAM" id="SignalP"/>
    </source>
</evidence>
<name>A0A3M2HM23_9GAMM</name>
<sequence length="115" mass="12122">MTAGLLALLLTACTAPAPSAQASAEANTPPPAPAAATTEVDPRSLPPDVQAFILNQRMCRHFRRPADQGGNAAMARAICVKADPDAWKTLLRKYRDDDTIGSILLAERPEGGNAE</sequence>
<accession>A0A3M2HM23</accession>
<feature type="chain" id="PRO_5018013507" evidence="2">
    <location>
        <begin position="23"/>
        <end position="115"/>
    </location>
</feature>
<dbReference type="OrthoDB" id="6057883at2"/>
<keyword evidence="2" id="KW-0732">Signal</keyword>
<dbReference type="Proteomes" id="UP000275012">
    <property type="component" value="Unassembled WGS sequence"/>
</dbReference>
<evidence type="ECO:0000256" key="1">
    <source>
        <dbReference type="SAM" id="MobiDB-lite"/>
    </source>
</evidence>
<feature type="signal peptide" evidence="2">
    <location>
        <begin position="1"/>
        <end position="22"/>
    </location>
</feature>
<dbReference type="EMBL" id="RFLY01000014">
    <property type="protein sequence ID" value="RMH90771.1"/>
    <property type="molecule type" value="Genomic_DNA"/>
</dbReference>
<gene>
    <name evidence="3" type="ORF">EBB59_10015</name>
</gene>
<dbReference type="RefSeq" id="WP_122102012.1">
    <property type="nucleotide sequence ID" value="NZ_RFLY01000014.1"/>
</dbReference>
<comment type="caution">
    <text evidence="3">The sequence shown here is derived from an EMBL/GenBank/DDBJ whole genome shotgun (WGS) entry which is preliminary data.</text>
</comment>
<proteinExistence type="predicted"/>
<dbReference type="AlphaFoldDB" id="A0A3M2HM23"/>
<protein>
    <submittedName>
        <fullName evidence="3">Uncharacterized protein</fullName>
    </submittedName>
</protein>
<evidence type="ECO:0000313" key="3">
    <source>
        <dbReference type="EMBL" id="RMH90771.1"/>
    </source>
</evidence>
<organism evidence="3 4">
    <name type="scientific">Solilutibacter pythonis</name>
    <dbReference type="NCBI Taxonomy" id="2483112"/>
    <lineage>
        <taxon>Bacteria</taxon>
        <taxon>Pseudomonadati</taxon>
        <taxon>Pseudomonadota</taxon>
        <taxon>Gammaproteobacteria</taxon>
        <taxon>Lysobacterales</taxon>
        <taxon>Lysobacteraceae</taxon>
        <taxon>Solilutibacter</taxon>
    </lineage>
</organism>
<feature type="region of interest" description="Disordered" evidence="1">
    <location>
        <begin position="19"/>
        <end position="46"/>
    </location>
</feature>
<reference evidence="3 4" key="1">
    <citation type="submission" date="2018-10" db="EMBL/GenBank/DDBJ databases">
        <title>Proposal of Lysobacter pythonis sp. nov. isolated from royal pythons (Python regius).</title>
        <authorList>
            <person name="Hans-Juergen B."/>
            <person name="Huptas C."/>
            <person name="Sandra B."/>
            <person name="Igor L."/>
            <person name="Joachim S."/>
            <person name="Siegfried S."/>
            <person name="Mareike W."/>
            <person name="Peter K."/>
        </authorList>
    </citation>
    <scope>NUCLEOTIDE SEQUENCE [LARGE SCALE GENOMIC DNA]</scope>
    <source>
        <strain evidence="3 4">4284/11</strain>
    </source>
</reference>
<evidence type="ECO:0000313" key="4">
    <source>
        <dbReference type="Proteomes" id="UP000275012"/>
    </source>
</evidence>